<name>A0A9P4QYV9_9PLEO</name>
<feature type="region of interest" description="Disordered" evidence="1">
    <location>
        <begin position="1"/>
        <end position="25"/>
    </location>
</feature>
<feature type="region of interest" description="Disordered" evidence="1">
    <location>
        <begin position="69"/>
        <end position="139"/>
    </location>
</feature>
<evidence type="ECO:0000313" key="2">
    <source>
        <dbReference type="EMBL" id="KAF2733416.1"/>
    </source>
</evidence>
<feature type="region of interest" description="Disordered" evidence="1">
    <location>
        <begin position="345"/>
        <end position="379"/>
    </location>
</feature>
<organism evidence="2 3">
    <name type="scientific">Polyplosphaeria fusca</name>
    <dbReference type="NCBI Taxonomy" id="682080"/>
    <lineage>
        <taxon>Eukaryota</taxon>
        <taxon>Fungi</taxon>
        <taxon>Dikarya</taxon>
        <taxon>Ascomycota</taxon>
        <taxon>Pezizomycotina</taxon>
        <taxon>Dothideomycetes</taxon>
        <taxon>Pleosporomycetidae</taxon>
        <taxon>Pleosporales</taxon>
        <taxon>Tetraplosphaeriaceae</taxon>
        <taxon>Polyplosphaeria</taxon>
    </lineage>
</organism>
<feature type="compositionally biased region" description="Basic and acidic residues" evidence="1">
    <location>
        <begin position="8"/>
        <end position="18"/>
    </location>
</feature>
<dbReference type="EMBL" id="ML996161">
    <property type="protein sequence ID" value="KAF2733416.1"/>
    <property type="molecule type" value="Genomic_DNA"/>
</dbReference>
<dbReference type="AlphaFoldDB" id="A0A9P4QYV9"/>
<feature type="region of interest" description="Disordered" evidence="1">
    <location>
        <begin position="204"/>
        <end position="279"/>
    </location>
</feature>
<comment type="caution">
    <text evidence="2">The sequence shown here is derived from an EMBL/GenBank/DDBJ whole genome shotgun (WGS) entry which is preliminary data.</text>
</comment>
<feature type="compositionally biased region" description="Acidic residues" evidence="1">
    <location>
        <begin position="359"/>
        <end position="368"/>
    </location>
</feature>
<feature type="region of interest" description="Disordered" evidence="1">
    <location>
        <begin position="514"/>
        <end position="535"/>
    </location>
</feature>
<keyword evidence="3" id="KW-1185">Reference proteome</keyword>
<protein>
    <submittedName>
        <fullName evidence="2">Uncharacterized protein</fullName>
    </submittedName>
</protein>
<accession>A0A9P4QYV9</accession>
<feature type="compositionally biased region" description="Polar residues" evidence="1">
    <location>
        <begin position="345"/>
        <end position="358"/>
    </location>
</feature>
<dbReference type="Proteomes" id="UP000799444">
    <property type="component" value="Unassembled WGS sequence"/>
</dbReference>
<reference evidence="2" key="1">
    <citation type="journal article" date="2020" name="Stud. Mycol.">
        <title>101 Dothideomycetes genomes: a test case for predicting lifestyles and emergence of pathogens.</title>
        <authorList>
            <person name="Haridas S."/>
            <person name="Albert R."/>
            <person name="Binder M."/>
            <person name="Bloem J."/>
            <person name="Labutti K."/>
            <person name="Salamov A."/>
            <person name="Andreopoulos B."/>
            <person name="Baker S."/>
            <person name="Barry K."/>
            <person name="Bills G."/>
            <person name="Bluhm B."/>
            <person name="Cannon C."/>
            <person name="Castanera R."/>
            <person name="Culley D."/>
            <person name="Daum C."/>
            <person name="Ezra D."/>
            <person name="Gonzalez J."/>
            <person name="Henrissat B."/>
            <person name="Kuo A."/>
            <person name="Liang C."/>
            <person name="Lipzen A."/>
            <person name="Lutzoni F."/>
            <person name="Magnuson J."/>
            <person name="Mondo S."/>
            <person name="Nolan M."/>
            <person name="Ohm R."/>
            <person name="Pangilinan J."/>
            <person name="Park H.-J."/>
            <person name="Ramirez L."/>
            <person name="Alfaro M."/>
            <person name="Sun H."/>
            <person name="Tritt A."/>
            <person name="Yoshinaga Y."/>
            <person name="Zwiers L.-H."/>
            <person name="Turgeon B."/>
            <person name="Goodwin S."/>
            <person name="Spatafora J."/>
            <person name="Crous P."/>
            <person name="Grigoriev I."/>
        </authorList>
    </citation>
    <scope>NUCLEOTIDE SEQUENCE</scope>
    <source>
        <strain evidence="2">CBS 125425</strain>
    </source>
</reference>
<feature type="compositionally biased region" description="Basic and acidic residues" evidence="1">
    <location>
        <begin position="206"/>
        <end position="219"/>
    </location>
</feature>
<feature type="compositionally biased region" description="Low complexity" evidence="1">
    <location>
        <begin position="70"/>
        <end position="82"/>
    </location>
</feature>
<proteinExistence type="predicted"/>
<feature type="compositionally biased region" description="Low complexity" evidence="1">
    <location>
        <begin position="106"/>
        <end position="128"/>
    </location>
</feature>
<sequence>MASKPKTLRWDLPEDRNSPGRGSLYEEDERLLQRIKEERTMLFIRELALPPKKTRRLPSLLKITFNNTASKTSVSSSRSQDSLDGPEKTTTDDRNNFGRLLQSPGSVGSTKLSRSSSSLVSEAVNESSKAVENLPEENMLGTDIQEGAVNLTESQQTKAAVTPRTSPKLRPILIRQPKTHSLYDNYRRADAHLDELNQKRGIPVQEYRRFSSTGRRDSANSKTSSLETSPMPTRNTLWLNSDQYSPISPKYDRARIPPARTQSTIRETDNTSTRDCDSNYGGEAYDKRLIFEQVLSDALEEELSKGFTPFMEPVLCKIKSRIPAIVQSCRLRLLYGLSNDSSLDVLSQPPSTVGTSEPDNSDSDILSDDTDRTSHAASTCSTMSLTSEFDITKSVQLFPNESSKPNVGDSVLGECRETLEANSSCYNTALEFKSHADEDSSHNQTLGTANVFDFQLPPDNVQAPVGAPYGVTDNGGPRSPAATRTSMTTLMSTPLPQNHFNLYPVNGFSYSSRQEQHFDAPNAPYTAPASSSTEP</sequence>
<evidence type="ECO:0000256" key="1">
    <source>
        <dbReference type="SAM" id="MobiDB-lite"/>
    </source>
</evidence>
<evidence type="ECO:0000313" key="3">
    <source>
        <dbReference type="Proteomes" id="UP000799444"/>
    </source>
</evidence>
<feature type="compositionally biased region" description="Basic and acidic residues" evidence="1">
    <location>
        <begin position="266"/>
        <end position="277"/>
    </location>
</feature>
<feature type="compositionally biased region" description="Basic and acidic residues" evidence="1">
    <location>
        <begin position="85"/>
        <end position="96"/>
    </location>
</feature>
<gene>
    <name evidence="2" type="ORF">EJ04DRAFT_271608</name>
</gene>
<feature type="compositionally biased region" description="Polar residues" evidence="1">
    <location>
        <begin position="220"/>
        <end position="246"/>
    </location>
</feature>